<dbReference type="AlphaFoldDB" id="A0A2U3K429"/>
<evidence type="ECO:0000313" key="1">
    <source>
        <dbReference type="EMBL" id="SPF34369.1"/>
    </source>
</evidence>
<dbReference type="Gene3D" id="2.50.20.20">
    <property type="match status" value="1"/>
</dbReference>
<name>A0A2U3K429_9BACT</name>
<accession>A0A2U3K429</accession>
<dbReference type="PROSITE" id="PS51257">
    <property type="entry name" value="PROKAR_LIPOPROTEIN"/>
    <property type="match status" value="1"/>
</dbReference>
<proteinExistence type="predicted"/>
<reference evidence="2" key="1">
    <citation type="submission" date="2018-02" db="EMBL/GenBank/DDBJ databases">
        <authorList>
            <person name="Hausmann B."/>
        </authorList>
    </citation>
    <scope>NUCLEOTIDE SEQUENCE [LARGE SCALE GENOMIC DNA]</scope>
    <source>
        <strain evidence="2">Peat soil MAG SbA1</strain>
    </source>
</reference>
<gene>
    <name evidence="1" type="ORF">SBA1_1250003</name>
</gene>
<dbReference type="Proteomes" id="UP000238701">
    <property type="component" value="Unassembled WGS sequence"/>
</dbReference>
<protein>
    <recommendedName>
        <fullName evidence="3">Lipoprotein</fullName>
    </recommendedName>
</protein>
<evidence type="ECO:0008006" key="3">
    <source>
        <dbReference type="Google" id="ProtNLM"/>
    </source>
</evidence>
<sequence>MKRKIVLIGIVAGLALMTGCGNKESAFPNASFDVGIGPRVWASVRAVFVSGKSELQSAVTVKNAAKSWRMKTEMRMHPGEPLVTTSEVLCPDHERMTGKLGQSHYETIRVGGEAFVKANEESWQKSTATPDFYPCGDSPGMRAPWAIMNEGRDLTSILSKLVDAGNAVAVRGPLVRLDGGVCQEWAVQFRHPDKNGTERKAPADKKMSYSICLDKGTHLPRQIVMGTGGVVTTYYDWNAPINIQVPTENIEVAKQ</sequence>
<dbReference type="EMBL" id="OMOD01000030">
    <property type="protein sequence ID" value="SPF34369.1"/>
    <property type="molecule type" value="Genomic_DNA"/>
</dbReference>
<evidence type="ECO:0000313" key="2">
    <source>
        <dbReference type="Proteomes" id="UP000238701"/>
    </source>
</evidence>
<organism evidence="1 2">
    <name type="scientific">Candidatus Sulfotelmatobacter kueseliae</name>
    <dbReference type="NCBI Taxonomy" id="2042962"/>
    <lineage>
        <taxon>Bacteria</taxon>
        <taxon>Pseudomonadati</taxon>
        <taxon>Acidobacteriota</taxon>
        <taxon>Terriglobia</taxon>
        <taxon>Terriglobales</taxon>
        <taxon>Candidatus Korobacteraceae</taxon>
        <taxon>Candidatus Sulfotelmatobacter</taxon>
    </lineage>
</organism>